<name>A0A7M3MG42_9BACT</name>
<dbReference type="InterPro" id="IPR021527">
    <property type="entry name" value="DUF2795"/>
</dbReference>
<dbReference type="Pfam" id="PF11387">
    <property type="entry name" value="DUF2795"/>
    <property type="match status" value="1"/>
</dbReference>
<gene>
    <name evidence="1" type="ORF">DPQ33_07855</name>
</gene>
<evidence type="ECO:0000313" key="2">
    <source>
        <dbReference type="Proteomes" id="UP000448292"/>
    </source>
</evidence>
<proteinExistence type="predicted"/>
<reference evidence="1 2" key="1">
    <citation type="submission" date="2018-06" db="EMBL/GenBank/DDBJ databases">
        <title>Complete genome of Desulfovibrio indonesiensis P37SLT.</title>
        <authorList>
            <person name="Crispim J.S."/>
            <person name="Vidigal P.M.P."/>
            <person name="Silva L.C.F."/>
            <person name="Laguardia C.N."/>
            <person name="Araujo L.C."/>
            <person name="Dias R.S."/>
            <person name="Sousa M.P."/>
            <person name="Paula S.O."/>
            <person name="Silva C."/>
        </authorList>
    </citation>
    <scope>NUCLEOTIDE SEQUENCE [LARGE SCALE GENOMIC DNA]</scope>
    <source>
        <strain evidence="1 2">P37SLT</strain>
    </source>
</reference>
<sequence>MSHYKPEEMAALSRYLKDANFPATRKSIMELAVENGAPERSLEALAKIPDRDYIHLDDVVEQVGSLHK</sequence>
<dbReference type="AlphaFoldDB" id="A0A7M3MG42"/>
<dbReference type="OrthoDB" id="9013248at2"/>
<protein>
    <recommendedName>
        <fullName evidence="3">DUF2795 domain-containing protein</fullName>
    </recommendedName>
</protein>
<keyword evidence="2" id="KW-1185">Reference proteome</keyword>
<evidence type="ECO:0008006" key="3">
    <source>
        <dbReference type="Google" id="ProtNLM"/>
    </source>
</evidence>
<dbReference type="Proteomes" id="UP000448292">
    <property type="component" value="Unassembled WGS sequence"/>
</dbReference>
<organism evidence="1 2">
    <name type="scientific">Oceanidesulfovibrio indonesiensis</name>
    <dbReference type="NCBI Taxonomy" id="54767"/>
    <lineage>
        <taxon>Bacteria</taxon>
        <taxon>Pseudomonadati</taxon>
        <taxon>Thermodesulfobacteriota</taxon>
        <taxon>Desulfovibrionia</taxon>
        <taxon>Desulfovibrionales</taxon>
        <taxon>Desulfovibrionaceae</taxon>
        <taxon>Oceanidesulfovibrio</taxon>
    </lineage>
</organism>
<evidence type="ECO:0000313" key="1">
    <source>
        <dbReference type="EMBL" id="TVM18011.1"/>
    </source>
</evidence>
<comment type="caution">
    <text evidence="1">The sequence shown here is derived from an EMBL/GenBank/DDBJ whole genome shotgun (WGS) entry which is preliminary data.</text>
</comment>
<accession>A0A7M3MG42</accession>
<dbReference type="RefSeq" id="WP_144302664.1">
    <property type="nucleotide sequence ID" value="NZ_QMIE01000005.1"/>
</dbReference>
<dbReference type="EMBL" id="QMIE01000005">
    <property type="protein sequence ID" value="TVM18011.1"/>
    <property type="molecule type" value="Genomic_DNA"/>
</dbReference>